<organism evidence="2 3">
    <name type="scientific">Chlorogloeopsis fritschii PCC 6912</name>
    <dbReference type="NCBI Taxonomy" id="211165"/>
    <lineage>
        <taxon>Bacteria</taxon>
        <taxon>Bacillati</taxon>
        <taxon>Cyanobacteriota</taxon>
        <taxon>Cyanophyceae</taxon>
        <taxon>Nostocales</taxon>
        <taxon>Chlorogloeopsidaceae</taxon>
        <taxon>Chlorogloeopsis</taxon>
    </lineage>
</organism>
<dbReference type="InterPro" id="IPR012336">
    <property type="entry name" value="Thioredoxin-like_fold"/>
</dbReference>
<evidence type="ECO:0000313" key="3">
    <source>
        <dbReference type="Proteomes" id="UP000268857"/>
    </source>
</evidence>
<dbReference type="Pfam" id="PF13192">
    <property type="entry name" value="Thioredoxin_3"/>
    <property type="match status" value="1"/>
</dbReference>
<dbReference type="Proteomes" id="UP000268857">
    <property type="component" value="Unassembled WGS sequence"/>
</dbReference>
<evidence type="ECO:0000313" key="2">
    <source>
        <dbReference type="EMBL" id="RUR85810.1"/>
    </source>
</evidence>
<keyword evidence="3" id="KW-1185">Reference proteome</keyword>
<dbReference type="OrthoDB" id="2080764at2"/>
<comment type="caution">
    <text evidence="2">The sequence shown here is derived from an EMBL/GenBank/DDBJ whole genome shotgun (WGS) entry which is preliminary data.</text>
</comment>
<dbReference type="RefSeq" id="WP_016878018.1">
    <property type="nucleotide sequence ID" value="NZ_AJLN01000140.1"/>
</dbReference>
<feature type="domain" description="Thioredoxin-like fold" evidence="1">
    <location>
        <begin position="5"/>
        <end position="81"/>
    </location>
</feature>
<evidence type="ECO:0000259" key="1">
    <source>
        <dbReference type="Pfam" id="PF13192"/>
    </source>
</evidence>
<protein>
    <recommendedName>
        <fullName evidence="1">Thioredoxin-like fold domain-containing protein</fullName>
    </recommendedName>
</protein>
<accession>A0A3S1AN77</accession>
<dbReference type="EMBL" id="RSCJ01000002">
    <property type="protein sequence ID" value="RUR85810.1"/>
    <property type="molecule type" value="Genomic_DNA"/>
</dbReference>
<dbReference type="SUPFAM" id="SSF52833">
    <property type="entry name" value="Thioredoxin-like"/>
    <property type="match status" value="1"/>
</dbReference>
<gene>
    <name evidence="2" type="ORF">PCC6912_06350</name>
</gene>
<dbReference type="InterPro" id="IPR036249">
    <property type="entry name" value="Thioredoxin-like_sf"/>
</dbReference>
<dbReference type="Gene3D" id="3.40.30.10">
    <property type="entry name" value="Glutaredoxin"/>
    <property type="match status" value="1"/>
</dbReference>
<dbReference type="AlphaFoldDB" id="A0A3S1AN77"/>
<name>A0A3S1AN77_CHLFR</name>
<reference evidence="2 3" key="1">
    <citation type="journal article" date="2019" name="Genome Biol. Evol.">
        <title>Day and night: Metabolic profiles and evolutionary relationships of six axenic non-marine cyanobacteria.</title>
        <authorList>
            <person name="Will S.E."/>
            <person name="Henke P."/>
            <person name="Boedeker C."/>
            <person name="Huang S."/>
            <person name="Brinkmann H."/>
            <person name="Rohde M."/>
            <person name="Jarek M."/>
            <person name="Friedl T."/>
            <person name="Seufert S."/>
            <person name="Schumacher M."/>
            <person name="Overmann J."/>
            <person name="Neumann-Schaal M."/>
            <person name="Petersen J."/>
        </authorList>
    </citation>
    <scope>NUCLEOTIDE SEQUENCE [LARGE SCALE GENOMIC DNA]</scope>
    <source>
        <strain evidence="2 3">PCC 6912</strain>
    </source>
</reference>
<dbReference type="STRING" id="211165.GCA_000317285_06014"/>
<sequence length="87" mass="9445">MTKRQIEIFTANCPFCDETVRLVQELACPSCEVLVYNLSSGQQQSIYLAKAQQYGVQAVPAIAINGVLMLTGKPTQQQLEAVGVGQN</sequence>
<proteinExistence type="predicted"/>